<accession>A0A559T7R9</accession>
<dbReference type="Pfam" id="PF08813">
    <property type="entry name" value="Phage_tail_3"/>
    <property type="match status" value="1"/>
</dbReference>
<proteinExistence type="predicted"/>
<sequence length="220" mass="23328">MGFALPNGATVFAGAATAPGVATTAVSNANGAVFTVATGHNLEVGDIVMVSSGWGLIDNLVAKVTASLDTSVTIGAINSTDVGFFPEGGGKGALHKITSWTQIPQITEVAQSGGDQQFVQVQFLEDDRQRNLATFKAAKTQTFTFAHDASQPIYSLLQEADRNGTTLAFYMYVPKAKELRYWSAVPAFDPQPTTAVNQIETVQVSLAVQSRDMTFYKAAV</sequence>
<gene>
    <name evidence="1" type="ORF">FHU10_3237</name>
</gene>
<comment type="caution">
    <text evidence="1">The sequence shown here is derived from an EMBL/GenBank/DDBJ whole genome shotgun (WGS) entry which is preliminary data.</text>
</comment>
<name>A0A559T7R9_SERFO</name>
<reference evidence="1" key="2">
    <citation type="submission" date="2019-08" db="EMBL/GenBank/DDBJ databases">
        <title>Investigation of anaerobic lignin degradation for improved lignocellulosic biofuels.</title>
        <authorList>
            <person name="Deangelis K.PhD."/>
        </authorList>
    </citation>
    <scope>NUCLEOTIDE SEQUENCE [LARGE SCALE GENOMIC DNA]</scope>
    <source>
        <strain evidence="1">128R</strain>
    </source>
</reference>
<dbReference type="EMBL" id="VISQ01000001">
    <property type="protein sequence ID" value="TVZ70649.1"/>
    <property type="molecule type" value="Genomic_DNA"/>
</dbReference>
<dbReference type="InterPro" id="IPR014918">
    <property type="entry name" value="Phage_tail_3"/>
</dbReference>
<reference evidence="1" key="1">
    <citation type="submission" date="2019-06" db="EMBL/GenBank/DDBJ databases">
        <authorList>
            <person name="Deangelis K."/>
            <person name="Huntemann M."/>
            <person name="Clum A."/>
            <person name="Pillay M."/>
            <person name="Palaniappan K."/>
            <person name="Varghese N."/>
            <person name="Mikhailova N."/>
            <person name="Stamatis D."/>
            <person name="Reddy T."/>
            <person name="Daum C."/>
            <person name="Shapiro N."/>
            <person name="Ivanova N."/>
            <person name="Kyrpides N."/>
            <person name="Woyke T."/>
        </authorList>
    </citation>
    <scope>NUCLEOTIDE SEQUENCE [LARGE SCALE GENOMIC DNA]</scope>
    <source>
        <strain evidence="1">128R</strain>
    </source>
</reference>
<protein>
    <submittedName>
        <fullName evidence="1">Tail tube protein</fullName>
    </submittedName>
</protein>
<dbReference type="AlphaFoldDB" id="A0A559T7R9"/>
<evidence type="ECO:0000313" key="1">
    <source>
        <dbReference type="EMBL" id="TVZ70649.1"/>
    </source>
</evidence>
<dbReference type="OrthoDB" id="6538688at2"/>
<organism evidence="1">
    <name type="scientific">Serratia fonticola</name>
    <dbReference type="NCBI Taxonomy" id="47917"/>
    <lineage>
        <taxon>Bacteria</taxon>
        <taxon>Pseudomonadati</taxon>
        <taxon>Pseudomonadota</taxon>
        <taxon>Gammaproteobacteria</taxon>
        <taxon>Enterobacterales</taxon>
        <taxon>Yersiniaceae</taxon>
        <taxon>Serratia</taxon>
    </lineage>
</organism>